<evidence type="ECO:0000313" key="2">
    <source>
        <dbReference type="EMBL" id="AZI32641.1"/>
    </source>
</evidence>
<accession>A0A3G8XVB7</accession>
<reference evidence="3" key="1">
    <citation type="submission" date="2018-11" db="EMBL/GenBank/DDBJ databases">
        <title>Proposal to divide the Flavobacteriaceae and reorganize its genera based on Amino Acid Identity values calculated from whole genome sequences.</title>
        <authorList>
            <person name="Nicholson A.C."/>
            <person name="Gulvik C.A."/>
            <person name="Whitney A.M."/>
            <person name="Humrighouse B.W."/>
            <person name="Bell M."/>
            <person name="Holmes B."/>
            <person name="Steigerwalt A.G."/>
            <person name="Villarma A."/>
            <person name="Sheth M."/>
            <person name="Batra D."/>
            <person name="Pryor J."/>
            <person name="Bernardet J.-F."/>
            <person name="Hugo C."/>
            <person name="Kampfer P."/>
            <person name="Newman J.D."/>
            <person name="McQuiston J.R."/>
        </authorList>
    </citation>
    <scope>NUCLEOTIDE SEQUENCE [LARGE SCALE GENOMIC DNA]</scope>
    <source>
        <strain evidence="3">G0081</strain>
    </source>
</reference>
<keyword evidence="1" id="KW-0812">Transmembrane</keyword>
<sequence length="244" mass="28537">MKYILLYIKTRLNEGGEFRASELVNNWLKKVLDRNFIWFYLVSIFIYFSIISFVSIGFGAEKGIEILLNDEHFLIFNFYNYISVLILGSLFFKLMSNAAMNQNQTFFYMINLYFQNPTKRLWELKKLIFFNGYGFRILVSSLIAIPIVIPFYFSENIYFNIFIAYIALILSIILLNSIETLLYLLEQNLKVNASIFTIVLFVLGFVANSYFDSIRVVNMTDFGIVLSLLLFSSVGIDYFIKSKL</sequence>
<feature type="transmembrane region" description="Helical" evidence="1">
    <location>
        <begin position="222"/>
        <end position="240"/>
    </location>
</feature>
<dbReference type="AlphaFoldDB" id="A0A3G8XVB7"/>
<feature type="transmembrane region" description="Helical" evidence="1">
    <location>
        <begin position="133"/>
        <end position="153"/>
    </location>
</feature>
<keyword evidence="3" id="KW-1185">Reference proteome</keyword>
<evidence type="ECO:0000313" key="3">
    <source>
        <dbReference type="Proteomes" id="UP000270185"/>
    </source>
</evidence>
<proteinExistence type="predicted"/>
<dbReference type="Proteomes" id="UP000270185">
    <property type="component" value="Chromosome"/>
</dbReference>
<feature type="transmembrane region" description="Helical" evidence="1">
    <location>
        <begin position="191"/>
        <end position="210"/>
    </location>
</feature>
<dbReference type="KEGG" id="ccas:EIB73_05290"/>
<protein>
    <submittedName>
        <fullName evidence="2">Uncharacterized protein</fullName>
    </submittedName>
</protein>
<evidence type="ECO:0000256" key="1">
    <source>
        <dbReference type="SAM" id="Phobius"/>
    </source>
</evidence>
<name>A0A3G8XVB7_9FLAO</name>
<dbReference type="RefSeq" id="WP_125023338.1">
    <property type="nucleotide sequence ID" value="NZ_CP034159.1"/>
</dbReference>
<keyword evidence="1" id="KW-0472">Membrane</keyword>
<dbReference type="EMBL" id="CP034159">
    <property type="protein sequence ID" value="AZI32641.1"/>
    <property type="molecule type" value="Genomic_DNA"/>
</dbReference>
<gene>
    <name evidence="2" type="ORF">EIB73_05290</name>
</gene>
<keyword evidence="1" id="KW-1133">Transmembrane helix</keyword>
<feature type="transmembrane region" description="Helical" evidence="1">
    <location>
        <begin position="72"/>
        <end position="92"/>
    </location>
</feature>
<feature type="transmembrane region" description="Helical" evidence="1">
    <location>
        <begin position="159"/>
        <end position="184"/>
    </location>
</feature>
<organism evidence="2 3">
    <name type="scientific">Kaistella carnis</name>
    <dbReference type="NCBI Taxonomy" id="1241979"/>
    <lineage>
        <taxon>Bacteria</taxon>
        <taxon>Pseudomonadati</taxon>
        <taxon>Bacteroidota</taxon>
        <taxon>Flavobacteriia</taxon>
        <taxon>Flavobacteriales</taxon>
        <taxon>Weeksellaceae</taxon>
        <taxon>Chryseobacterium group</taxon>
        <taxon>Kaistella</taxon>
    </lineage>
</organism>
<feature type="transmembrane region" description="Helical" evidence="1">
    <location>
        <begin position="37"/>
        <end position="60"/>
    </location>
</feature>